<organism evidence="10 11">
    <name type="scientific">Cryomorpha ignava</name>
    <dbReference type="NCBI Taxonomy" id="101383"/>
    <lineage>
        <taxon>Bacteria</taxon>
        <taxon>Pseudomonadati</taxon>
        <taxon>Bacteroidota</taxon>
        <taxon>Flavobacteriia</taxon>
        <taxon>Flavobacteriales</taxon>
        <taxon>Cryomorphaceae</taxon>
        <taxon>Cryomorpha</taxon>
    </lineage>
</organism>
<protein>
    <recommendedName>
        <fullName evidence="6">Chaperonin GroEL</fullName>
        <ecNumber evidence="6">5.6.1.7</ecNumber>
    </recommendedName>
    <alternativeName>
        <fullName evidence="6">60 kDa chaperonin</fullName>
    </alternativeName>
    <alternativeName>
        <fullName evidence="6">Chaperonin-60</fullName>
        <shortName evidence="6">Cpn60</shortName>
    </alternativeName>
</protein>
<dbReference type="RefSeq" id="WP_163283774.1">
    <property type="nucleotide sequence ID" value="NZ_JAAGVY010000007.1"/>
</dbReference>
<feature type="binding site" evidence="6">
    <location>
        <begin position="29"/>
        <end position="32"/>
    </location>
    <ligand>
        <name>ATP</name>
        <dbReference type="ChEBI" id="CHEBI:30616"/>
    </ligand>
</feature>
<feature type="compositionally biased region" description="Gly residues" evidence="9">
    <location>
        <begin position="533"/>
        <end position="548"/>
    </location>
</feature>
<dbReference type="PANTHER" id="PTHR45633">
    <property type="entry name" value="60 KDA HEAT SHOCK PROTEIN, MITOCHONDRIAL"/>
    <property type="match status" value="1"/>
</dbReference>
<feature type="binding site" evidence="6">
    <location>
        <position position="50"/>
    </location>
    <ligand>
        <name>ATP</name>
        <dbReference type="ChEBI" id="CHEBI:30616"/>
    </ligand>
</feature>
<gene>
    <name evidence="6 10" type="primary">groL</name>
    <name evidence="6" type="synonym">groEL</name>
    <name evidence="10" type="ORF">G3O08_05720</name>
</gene>
<evidence type="ECO:0000256" key="1">
    <source>
        <dbReference type="ARBA" id="ARBA00006607"/>
    </source>
</evidence>
<dbReference type="NCBIfam" id="TIGR02348">
    <property type="entry name" value="GroEL"/>
    <property type="match status" value="1"/>
</dbReference>
<dbReference type="PROSITE" id="PS00296">
    <property type="entry name" value="CHAPERONINS_CPN60"/>
    <property type="match status" value="1"/>
</dbReference>
<feature type="binding site" evidence="6">
    <location>
        <begin position="86"/>
        <end position="90"/>
    </location>
    <ligand>
        <name>ATP</name>
        <dbReference type="ChEBI" id="CHEBI:30616"/>
    </ligand>
</feature>
<evidence type="ECO:0000256" key="8">
    <source>
        <dbReference type="RuleBase" id="RU000419"/>
    </source>
</evidence>
<feature type="binding site" evidence="6">
    <location>
        <position position="495"/>
    </location>
    <ligand>
        <name>ATP</name>
        <dbReference type="ChEBI" id="CHEBI:30616"/>
    </ligand>
</feature>
<evidence type="ECO:0000256" key="9">
    <source>
        <dbReference type="SAM" id="MobiDB-lite"/>
    </source>
</evidence>
<evidence type="ECO:0000256" key="3">
    <source>
        <dbReference type="ARBA" id="ARBA00022840"/>
    </source>
</evidence>
<keyword evidence="6" id="KW-0963">Cytoplasm</keyword>
<dbReference type="InterPro" id="IPR018370">
    <property type="entry name" value="Chaperonin_Cpn60_CS"/>
</dbReference>
<dbReference type="GO" id="GO:0042026">
    <property type="term" value="P:protein refolding"/>
    <property type="evidence" value="ECO:0007669"/>
    <property type="project" value="UniProtKB-UniRule"/>
</dbReference>
<dbReference type="NCBIfam" id="NF009489">
    <property type="entry name" value="PRK12851.1"/>
    <property type="match status" value="1"/>
</dbReference>
<dbReference type="HAMAP" id="MF_00600">
    <property type="entry name" value="CH60"/>
    <property type="match status" value="1"/>
</dbReference>
<dbReference type="NCBIfam" id="NF000592">
    <property type="entry name" value="PRK00013.1"/>
    <property type="match status" value="1"/>
</dbReference>
<evidence type="ECO:0000256" key="2">
    <source>
        <dbReference type="ARBA" id="ARBA00022741"/>
    </source>
</evidence>
<dbReference type="SUPFAM" id="SSF48592">
    <property type="entry name" value="GroEL equatorial domain-like"/>
    <property type="match status" value="1"/>
</dbReference>
<dbReference type="SUPFAM" id="SSF52029">
    <property type="entry name" value="GroEL apical domain-like"/>
    <property type="match status" value="1"/>
</dbReference>
<comment type="subunit">
    <text evidence="6 8">Forms a cylinder of 14 subunits composed of two heptameric rings stacked back-to-back. Interacts with the co-chaperonin GroES.</text>
</comment>
<dbReference type="GO" id="GO:0140662">
    <property type="term" value="F:ATP-dependent protein folding chaperone"/>
    <property type="evidence" value="ECO:0007669"/>
    <property type="project" value="InterPro"/>
</dbReference>
<keyword evidence="11" id="KW-1185">Reference proteome</keyword>
<keyword evidence="3 6" id="KW-0067">ATP-binding</keyword>
<comment type="caution">
    <text evidence="10">The sequence shown here is derived from an EMBL/GenBank/DDBJ whole genome shotgun (WGS) entry which is preliminary data.</text>
</comment>
<dbReference type="Pfam" id="PF00118">
    <property type="entry name" value="Cpn60_TCP1"/>
    <property type="match status" value="1"/>
</dbReference>
<dbReference type="InterPro" id="IPR027410">
    <property type="entry name" value="TCP-1-like_intermed_sf"/>
</dbReference>
<dbReference type="GO" id="GO:0005524">
    <property type="term" value="F:ATP binding"/>
    <property type="evidence" value="ECO:0007669"/>
    <property type="project" value="UniProtKB-UniRule"/>
</dbReference>
<dbReference type="PRINTS" id="PR00298">
    <property type="entry name" value="CHAPERONIN60"/>
</dbReference>
<dbReference type="InterPro" id="IPR002423">
    <property type="entry name" value="Cpn60/GroEL/TCP-1"/>
</dbReference>
<name>A0A7K3WMX6_9FLAO</name>
<keyword evidence="5 6" id="KW-0413">Isomerase</keyword>
<keyword evidence="2 6" id="KW-0547">Nucleotide-binding</keyword>
<evidence type="ECO:0000313" key="10">
    <source>
        <dbReference type="EMBL" id="NEN22997.1"/>
    </source>
</evidence>
<reference evidence="10 11" key="1">
    <citation type="submission" date="2020-02" db="EMBL/GenBank/DDBJ databases">
        <title>Out from the shadows clarifying the taxonomy of the family Cryomorphaceae and related taxa by utilizing the GTDB taxonomic framework.</title>
        <authorList>
            <person name="Bowman J.P."/>
        </authorList>
    </citation>
    <scope>NUCLEOTIDE SEQUENCE [LARGE SCALE GENOMIC DNA]</scope>
    <source>
        <strain evidence="10 11">QSSC 1-22</strain>
    </source>
</reference>
<evidence type="ECO:0000313" key="11">
    <source>
        <dbReference type="Proteomes" id="UP000486602"/>
    </source>
</evidence>
<dbReference type="GO" id="GO:0016853">
    <property type="term" value="F:isomerase activity"/>
    <property type="evidence" value="ECO:0007669"/>
    <property type="project" value="UniProtKB-KW"/>
</dbReference>
<comment type="similarity">
    <text evidence="1 6 7">Belongs to the chaperonin (HSP60) family.</text>
</comment>
<dbReference type="AlphaFoldDB" id="A0A7K3WMX6"/>
<dbReference type="Proteomes" id="UP000486602">
    <property type="component" value="Unassembled WGS sequence"/>
</dbReference>
<dbReference type="SUPFAM" id="SSF54849">
    <property type="entry name" value="GroEL-intermediate domain like"/>
    <property type="match status" value="1"/>
</dbReference>
<evidence type="ECO:0000256" key="5">
    <source>
        <dbReference type="ARBA" id="ARBA00023235"/>
    </source>
</evidence>
<evidence type="ECO:0000256" key="4">
    <source>
        <dbReference type="ARBA" id="ARBA00023186"/>
    </source>
</evidence>
<dbReference type="Gene3D" id="3.50.7.10">
    <property type="entry name" value="GroEL"/>
    <property type="match status" value="1"/>
</dbReference>
<accession>A0A7K3WMX6</accession>
<dbReference type="GO" id="GO:0005737">
    <property type="term" value="C:cytoplasm"/>
    <property type="evidence" value="ECO:0007669"/>
    <property type="project" value="UniProtKB-SubCell"/>
</dbReference>
<dbReference type="InterPro" id="IPR027413">
    <property type="entry name" value="GROEL-like_equatorial_sf"/>
</dbReference>
<dbReference type="InterPro" id="IPR027409">
    <property type="entry name" value="GroEL-like_apical_dom_sf"/>
</dbReference>
<dbReference type="FunFam" id="1.10.560.10:FF:000001">
    <property type="entry name" value="60 kDa chaperonin"/>
    <property type="match status" value="1"/>
</dbReference>
<dbReference type="Gene3D" id="3.30.260.10">
    <property type="entry name" value="TCP-1-like chaperonin intermediate domain"/>
    <property type="match status" value="1"/>
</dbReference>
<dbReference type="Gene3D" id="1.10.560.10">
    <property type="entry name" value="GroEL-like equatorial domain"/>
    <property type="match status" value="1"/>
</dbReference>
<dbReference type="FunFam" id="3.50.7.10:FF:000001">
    <property type="entry name" value="60 kDa chaperonin"/>
    <property type="match status" value="1"/>
</dbReference>
<feature type="region of interest" description="Disordered" evidence="9">
    <location>
        <begin position="526"/>
        <end position="548"/>
    </location>
</feature>
<dbReference type="NCBIfam" id="NF009487">
    <property type="entry name" value="PRK12849.1"/>
    <property type="match status" value="1"/>
</dbReference>
<dbReference type="EMBL" id="JAAGVY010000007">
    <property type="protein sequence ID" value="NEN22997.1"/>
    <property type="molecule type" value="Genomic_DNA"/>
</dbReference>
<proteinExistence type="inferred from homology"/>
<dbReference type="InterPro" id="IPR001844">
    <property type="entry name" value="Cpn60/GroEL"/>
</dbReference>
<dbReference type="NCBIfam" id="NF009488">
    <property type="entry name" value="PRK12850.1"/>
    <property type="match status" value="1"/>
</dbReference>
<sequence length="548" mass="58010">MSKKITFDVAARDKLKKGVDALADAVKVTLGPKGRNVIIDKKFGAPMITKDGVTVAKEIELKDPIENMGAQMVKEVASKTADMAGDGTTTATVLAQAMVTTGLKNVAAGANPMDLKRGIDKAVGAVVKNLHKISSEVGDDNSKIEQVATISANNDNTIGKLIAEAMAKVKKEGVITVEEAKGTETYVDIVEGMQFDRGYLSPYFVTNTEKMVAELENPYILIYDKKISNMKDLLPVLEKAAQTGRPLLIISEDVEGEALATLVVNKIRGSLKIAAVKAPGFGDRRKAMLEDLAVLTGGNVISEEQGRKLEDATLEDLGTCEKISIDKDNTTLVNGAGEKSAIEGRVNQIKAQIESTTSDYDKEKLQERLAKLAGGVAVLYVGAATEVEMKEKKDRVDDALHATRAAVEEGIIPGGGVAYIRALASLKDLTGENEDENTGIQIVRRALEEPLRQIVANAGGEGSVVVQKVRDGKDDFGYNARTDVFENLLAAGVIDPTKVARVALENAGSIAGMLLTTECVISDIEEEGSSPAGMGGMGGMGGGMPGMM</sequence>
<comment type="function">
    <text evidence="6 8">Together with its co-chaperonin GroES, plays an essential role in assisting protein folding. The GroEL-GroES system forms a nano-cage that allows encapsulation of the non-native substrate proteins and provides a physical environment optimized to promote and accelerate protein folding.</text>
</comment>
<feature type="binding site" evidence="6">
    <location>
        <position position="415"/>
    </location>
    <ligand>
        <name>ATP</name>
        <dbReference type="ChEBI" id="CHEBI:30616"/>
    </ligand>
</feature>
<comment type="caution">
    <text evidence="6">Lacks conserved residue(s) required for the propagation of feature annotation.</text>
</comment>
<evidence type="ECO:0000256" key="7">
    <source>
        <dbReference type="RuleBase" id="RU000418"/>
    </source>
</evidence>
<comment type="subcellular location">
    <subcellularLocation>
        <location evidence="6">Cytoplasm</location>
    </subcellularLocation>
</comment>
<dbReference type="GO" id="GO:0051082">
    <property type="term" value="F:unfolded protein binding"/>
    <property type="evidence" value="ECO:0007669"/>
    <property type="project" value="UniProtKB-UniRule"/>
</dbReference>
<keyword evidence="4 6" id="KW-0143">Chaperone</keyword>
<dbReference type="CDD" id="cd03344">
    <property type="entry name" value="GroEL"/>
    <property type="match status" value="1"/>
</dbReference>
<dbReference type="EC" id="5.6.1.7" evidence="6"/>
<evidence type="ECO:0000256" key="6">
    <source>
        <dbReference type="HAMAP-Rule" id="MF_00600"/>
    </source>
</evidence>